<feature type="repeat" description="RCC1" evidence="3">
    <location>
        <begin position="419"/>
        <end position="473"/>
    </location>
</feature>
<feature type="repeat" description="RCC1" evidence="3">
    <location>
        <begin position="178"/>
        <end position="233"/>
    </location>
</feature>
<evidence type="ECO:0000256" key="3">
    <source>
        <dbReference type="PROSITE-ProRule" id="PRU00235"/>
    </source>
</evidence>
<evidence type="ECO:0000256" key="1">
    <source>
        <dbReference type="ARBA" id="ARBA00022658"/>
    </source>
</evidence>
<gene>
    <name evidence="6" type="ORF">DAKH74_011130</name>
    <name evidence="7" type="ORF">DAKH74_017490</name>
</gene>
<dbReference type="Proteomes" id="UP001377567">
    <property type="component" value="Unassembled WGS sequence"/>
</dbReference>
<dbReference type="PANTHER" id="PTHR45982">
    <property type="entry name" value="REGULATOR OF CHROMOSOME CONDENSATION"/>
    <property type="match status" value="1"/>
</dbReference>
<keyword evidence="1" id="KW-0344">Guanine-nucleotide releasing factor</keyword>
<dbReference type="EMBL" id="BTGD01000003">
    <property type="protein sequence ID" value="GMM54497.1"/>
    <property type="molecule type" value="Genomic_DNA"/>
</dbReference>
<dbReference type="PANTHER" id="PTHR45982:SF1">
    <property type="entry name" value="REGULATOR OF CHROMOSOME CONDENSATION"/>
    <property type="match status" value="1"/>
</dbReference>
<feature type="repeat" description="RCC1" evidence="3">
    <location>
        <begin position="234"/>
        <end position="286"/>
    </location>
</feature>
<dbReference type="Pfam" id="PF25390">
    <property type="entry name" value="WD40_RLD"/>
    <property type="match status" value="1"/>
</dbReference>
<name>A0AAV5RV63_MAUHU</name>
<evidence type="ECO:0000313" key="6">
    <source>
        <dbReference type="EMBL" id="GMM54497.1"/>
    </source>
</evidence>
<evidence type="ECO:0000256" key="4">
    <source>
        <dbReference type="SAM" id="MobiDB-lite"/>
    </source>
</evidence>
<evidence type="ECO:0000256" key="2">
    <source>
        <dbReference type="ARBA" id="ARBA00022737"/>
    </source>
</evidence>
<evidence type="ECO:0000313" key="8">
    <source>
        <dbReference type="Proteomes" id="UP001377567"/>
    </source>
</evidence>
<organism evidence="7 8">
    <name type="scientific">Maudiozyma humilis</name>
    <name type="common">Sour dough yeast</name>
    <name type="synonym">Kazachstania humilis</name>
    <dbReference type="NCBI Taxonomy" id="51915"/>
    <lineage>
        <taxon>Eukaryota</taxon>
        <taxon>Fungi</taxon>
        <taxon>Dikarya</taxon>
        <taxon>Ascomycota</taxon>
        <taxon>Saccharomycotina</taxon>
        <taxon>Saccharomycetes</taxon>
        <taxon>Saccharomycetales</taxon>
        <taxon>Saccharomycetaceae</taxon>
        <taxon>Maudiozyma</taxon>
    </lineage>
</organism>
<feature type="compositionally biased region" description="Acidic residues" evidence="4">
    <location>
        <begin position="129"/>
        <end position="142"/>
    </location>
</feature>
<feature type="repeat" description="RCC1" evidence="3">
    <location>
        <begin position="41"/>
        <end position="97"/>
    </location>
</feature>
<dbReference type="Gene3D" id="2.130.10.30">
    <property type="entry name" value="Regulator of chromosome condensation 1/beta-lactamase-inhibitor protein II"/>
    <property type="match status" value="1"/>
</dbReference>
<sequence length="488" mass="52580">MSKRTHTADSPARKKVSKTHTKNIINNQADYAARYLSAEPLDVFCWGTGSMCELGLGPLAKNKEVKRPRLNAFLPKDSAKIVSFAVGGMHTIALDADNNIWSWGCNDVGALGRDTSGAAEKLKDMDAAGNDDSDDDDGDLNELESTPNKVDMSAFPAGAKVVQLAALDNLSCALLDDGSVYAWGTFRCNEGILGFYRDEIKVQRTPWAVPRFSQYDIVQMAGGKDHILFLDQEGIVFAWGNGQQNQLGRKIMDRYRLKTLDPRPFGLRHVKYIASGENHSFALDAKGKLVSWGLNQFGQCGTSTSVEDGALVTKPTKVLLPEGAGEGTKKIRQISAGEHHSLVLLEDGTVLSCGRLDMCEAGFSKDDLPEQTYRDEHGKARSVPVLTALTKGADSSKPLPSFKYVAAGSHHSVAIAQNGIAYSWGFGETYALGLGPDDSDVAVPTRIKNTATQDHRIVFAGCGGQFSVSGGVALSDDAAEKRADEMDD</sequence>
<feature type="region of interest" description="Disordered" evidence="4">
    <location>
        <begin position="125"/>
        <end position="149"/>
    </location>
</feature>
<reference evidence="7" key="2">
    <citation type="submission" date="2023-06" db="EMBL/GenBank/DDBJ databases">
        <authorList>
            <person name="Mure A."/>
            <person name="Hattori Y."/>
        </authorList>
    </citation>
    <scope>NUCLEOTIDE SEQUENCE</scope>
    <source>
        <strain evidence="7">KH-74</strain>
    </source>
</reference>
<dbReference type="GO" id="GO:0005085">
    <property type="term" value="F:guanyl-nucleotide exchange factor activity"/>
    <property type="evidence" value="ECO:0007669"/>
    <property type="project" value="TreeGrafter"/>
</dbReference>
<dbReference type="InterPro" id="IPR009091">
    <property type="entry name" value="RCC1/BLIP-II"/>
</dbReference>
<dbReference type="EMBL" id="BTGD01000004">
    <property type="protein sequence ID" value="GMM55133.1"/>
    <property type="molecule type" value="Genomic_DNA"/>
</dbReference>
<dbReference type="SUPFAM" id="SSF50985">
    <property type="entry name" value="RCC1/BLIP-II"/>
    <property type="match status" value="1"/>
</dbReference>
<feature type="region of interest" description="Disordered" evidence="4">
    <location>
        <begin position="1"/>
        <end position="20"/>
    </location>
</feature>
<keyword evidence="8" id="KW-1185">Reference proteome</keyword>
<dbReference type="InterPro" id="IPR051553">
    <property type="entry name" value="Ran_GTPase-activating"/>
</dbReference>
<dbReference type="PRINTS" id="PR00633">
    <property type="entry name" value="RCCNDNSATION"/>
</dbReference>
<feature type="repeat" description="RCC1" evidence="3">
    <location>
        <begin position="98"/>
        <end position="177"/>
    </location>
</feature>
<accession>A0AAV5RV63</accession>
<evidence type="ECO:0000259" key="5">
    <source>
        <dbReference type="Pfam" id="PF25390"/>
    </source>
</evidence>
<dbReference type="GO" id="GO:0005737">
    <property type="term" value="C:cytoplasm"/>
    <property type="evidence" value="ECO:0007669"/>
    <property type="project" value="TreeGrafter"/>
</dbReference>
<dbReference type="InterPro" id="IPR000408">
    <property type="entry name" value="Reg_chr_condens"/>
</dbReference>
<feature type="repeat" description="RCC1" evidence="3">
    <location>
        <begin position="348"/>
        <end position="418"/>
    </location>
</feature>
<proteinExistence type="predicted"/>
<keyword evidence="2" id="KW-0677">Repeat</keyword>
<evidence type="ECO:0000313" key="7">
    <source>
        <dbReference type="EMBL" id="GMM55133.1"/>
    </source>
</evidence>
<reference evidence="7 8" key="1">
    <citation type="journal article" date="2023" name="Elife">
        <title>Identification of key yeast species and microbe-microbe interactions impacting larval growth of Drosophila in the wild.</title>
        <authorList>
            <person name="Mure A."/>
            <person name="Sugiura Y."/>
            <person name="Maeda R."/>
            <person name="Honda K."/>
            <person name="Sakurai N."/>
            <person name="Takahashi Y."/>
            <person name="Watada M."/>
            <person name="Katoh T."/>
            <person name="Gotoh A."/>
            <person name="Gotoh Y."/>
            <person name="Taniguchi I."/>
            <person name="Nakamura K."/>
            <person name="Hayashi T."/>
            <person name="Katayama T."/>
            <person name="Uemura T."/>
            <person name="Hattori Y."/>
        </authorList>
    </citation>
    <scope>NUCLEOTIDE SEQUENCE [LARGE SCALE GENOMIC DNA]</scope>
    <source>
        <strain evidence="7 8">KH-74</strain>
    </source>
</reference>
<dbReference type="PROSITE" id="PS00625">
    <property type="entry name" value="RCC1_1"/>
    <property type="match status" value="1"/>
</dbReference>
<protein>
    <submittedName>
        <fullName evidence="7">Ran guanyl-nucleotide exchange factor</fullName>
    </submittedName>
</protein>
<dbReference type="PROSITE" id="PS50012">
    <property type="entry name" value="RCC1_3"/>
    <property type="match status" value="7"/>
</dbReference>
<dbReference type="InterPro" id="IPR058923">
    <property type="entry name" value="RCC1-like_dom"/>
</dbReference>
<feature type="repeat" description="RCC1" evidence="3">
    <location>
        <begin position="287"/>
        <end position="347"/>
    </location>
</feature>
<comment type="caution">
    <text evidence="7">The sequence shown here is derived from an EMBL/GenBank/DDBJ whole genome shotgun (WGS) entry which is preliminary data.</text>
</comment>
<dbReference type="AlphaFoldDB" id="A0AAV5RV63"/>
<dbReference type="PROSITE" id="PS00626">
    <property type="entry name" value="RCC1_2"/>
    <property type="match status" value="4"/>
</dbReference>
<feature type="domain" description="RCC1-like" evidence="5">
    <location>
        <begin position="42"/>
        <end position="468"/>
    </location>
</feature>